<dbReference type="EMBL" id="CAKOAT010412932">
    <property type="protein sequence ID" value="CAH8368532.1"/>
    <property type="molecule type" value="Genomic_DNA"/>
</dbReference>
<evidence type="ECO:0000313" key="2">
    <source>
        <dbReference type="EMBL" id="CAH8368532.1"/>
    </source>
</evidence>
<evidence type="ECO:0000313" key="3">
    <source>
        <dbReference type="Proteomes" id="UP001642260"/>
    </source>
</evidence>
<keyword evidence="1" id="KW-0472">Membrane</keyword>
<dbReference type="Proteomes" id="UP001642260">
    <property type="component" value="Unassembled WGS sequence"/>
</dbReference>
<keyword evidence="1" id="KW-0812">Transmembrane</keyword>
<organism evidence="2 3">
    <name type="scientific">Eruca vesicaria subsp. sativa</name>
    <name type="common">Garden rocket</name>
    <name type="synonym">Eruca sativa</name>
    <dbReference type="NCBI Taxonomy" id="29727"/>
    <lineage>
        <taxon>Eukaryota</taxon>
        <taxon>Viridiplantae</taxon>
        <taxon>Streptophyta</taxon>
        <taxon>Embryophyta</taxon>
        <taxon>Tracheophyta</taxon>
        <taxon>Spermatophyta</taxon>
        <taxon>Magnoliopsida</taxon>
        <taxon>eudicotyledons</taxon>
        <taxon>Gunneridae</taxon>
        <taxon>Pentapetalae</taxon>
        <taxon>rosids</taxon>
        <taxon>malvids</taxon>
        <taxon>Brassicales</taxon>
        <taxon>Brassicaceae</taxon>
        <taxon>Brassiceae</taxon>
        <taxon>Eruca</taxon>
    </lineage>
</organism>
<keyword evidence="1" id="KW-1133">Transmembrane helix</keyword>
<dbReference type="AlphaFoldDB" id="A0ABC8L6L5"/>
<protein>
    <submittedName>
        <fullName evidence="2">Uncharacterized protein</fullName>
    </submittedName>
</protein>
<name>A0ABC8L6L5_ERUVS</name>
<accession>A0ABC8L6L5</accession>
<reference evidence="2 3" key="1">
    <citation type="submission" date="2022-03" db="EMBL/GenBank/DDBJ databases">
        <authorList>
            <person name="Macdonald S."/>
            <person name="Ahmed S."/>
            <person name="Newling K."/>
        </authorList>
    </citation>
    <scope>NUCLEOTIDE SEQUENCE [LARGE SCALE GENOMIC DNA]</scope>
</reference>
<proteinExistence type="predicted"/>
<keyword evidence="3" id="KW-1185">Reference proteome</keyword>
<feature type="transmembrane region" description="Helical" evidence="1">
    <location>
        <begin position="58"/>
        <end position="83"/>
    </location>
</feature>
<sequence length="84" mass="9966">MIKQKFISEELIVDSHLQQGQWLISSHHAKREEDTLKETFRFWPKKDEEDPPKWASRLYYTVVAVVVVMLLRLHALPSVILSFM</sequence>
<comment type="caution">
    <text evidence="2">The sequence shown here is derived from an EMBL/GenBank/DDBJ whole genome shotgun (WGS) entry which is preliminary data.</text>
</comment>
<gene>
    <name evidence="2" type="ORF">ERUC_LOCUS30984</name>
</gene>
<evidence type="ECO:0000256" key="1">
    <source>
        <dbReference type="SAM" id="Phobius"/>
    </source>
</evidence>